<protein>
    <submittedName>
        <fullName evidence="2">Uncharacterized protein</fullName>
    </submittedName>
</protein>
<feature type="transmembrane region" description="Helical" evidence="1">
    <location>
        <begin position="21"/>
        <end position="40"/>
    </location>
</feature>
<proteinExistence type="predicted"/>
<reference evidence="2 3" key="1">
    <citation type="submission" date="2024-09" db="EMBL/GenBank/DDBJ databases">
        <authorList>
            <person name="Sun Q."/>
            <person name="Mori K."/>
        </authorList>
    </citation>
    <scope>NUCLEOTIDE SEQUENCE [LARGE SCALE GENOMIC DNA]</scope>
    <source>
        <strain evidence="2 3">CECT 7955</strain>
    </source>
</reference>
<name>A0ABV5GQJ1_9FLAO</name>
<organism evidence="2 3">
    <name type="scientific">Flavobacterium jumunjinense</name>
    <dbReference type="NCBI Taxonomy" id="998845"/>
    <lineage>
        <taxon>Bacteria</taxon>
        <taxon>Pseudomonadati</taxon>
        <taxon>Bacteroidota</taxon>
        <taxon>Flavobacteriia</taxon>
        <taxon>Flavobacteriales</taxon>
        <taxon>Flavobacteriaceae</taxon>
        <taxon>Flavobacterium</taxon>
    </lineage>
</organism>
<keyword evidence="1" id="KW-1133">Transmembrane helix</keyword>
<comment type="caution">
    <text evidence="2">The sequence shown here is derived from an EMBL/GenBank/DDBJ whole genome shotgun (WGS) entry which is preliminary data.</text>
</comment>
<keyword evidence="1" id="KW-0472">Membrane</keyword>
<sequence>MNSKLRIGTIVLTIRAIVSMNPWFWIITISPVILGINIIWTSKVSLLKKTLHTLIPILIGIICFLLFYHTYMKYKA</sequence>
<feature type="transmembrane region" description="Helical" evidence="1">
    <location>
        <begin position="52"/>
        <end position="71"/>
    </location>
</feature>
<evidence type="ECO:0000313" key="2">
    <source>
        <dbReference type="EMBL" id="MFB9097648.1"/>
    </source>
</evidence>
<dbReference type="RefSeq" id="WP_236455271.1">
    <property type="nucleotide sequence ID" value="NZ_CBCSGE010000004.1"/>
</dbReference>
<keyword evidence="1" id="KW-0812">Transmembrane</keyword>
<dbReference type="EMBL" id="JBHMEY010000060">
    <property type="protein sequence ID" value="MFB9097648.1"/>
    <property type="molecule type" value="Genomic_DNA"/>
</dbReference>
<dbReference type="Proteomes" id="UP001589607">
    <property type="component" value="Unassembled WGS sequence"/>
</dbReference>
<evidence type="ECO:0000313" key="3">
    <source>
        <dbReference type="Proteomes" id="UP001589607"/>
    </source>
</evidence>
<gene>
    <name evidence="2" type="ORF">ACFFVF_14090</name>
</gene>
<keyword evidence="3" id="KW-1185">Reference proteome</keyword>
<accession>A0ABV5GQJ1</accession>
<evidence type="ECO:0000256" key="1">
    <source>
        <dbReference type="SAM" id="Phobius"/>
    </source>
</evidence>